<gene>
    <name evidence="1" type="ORF">BO225_03640</name>
</gene>
<dbReference type="STRING" id="1862672.BO225_03640"/>
<reference evidence="1 2" key="1">
    <citation type="submission" date="2016-11" db="EMBL/GenBank/DDBJ databases">
        <title>Description of two novel members of the family Erysipelotrichaceae: Ileibacterium lipovorans gen. nov., sp. nov. and Dubosiella newyorkensis, gen. nov., sp. nov.</title>
        <authorList>
            <person name="Cox L.M."/>
            <person name="Sohn J."/>
            <person name="Tyrrell K.L."/>
            <person name="Citron D.M."/>
            <person name="Lawson P.A."/>
            <person name="Patel N.B."/>
            <person name="Iizumi T."/>
            <person name="Perez-Perez G.I."/>
            <person name="Goldstein E.J."/>
            <person name="Blaser M.J."/>
        </authorList>
    </citation>
    <scope>NUCLEOTIDE SEQUENCE [LARGE SCALE GENOMIC DNA]</scope>
    <source>
        <strain evidence="1 2">NYU-BL-A4</strain>
    </source>
</reference>
<evidence type="ECO:0000313" key="1">
    <source>
        <dbReference type="EMBL" id="OLU47219.1"/>
    </source>
</evidence>
<keyword evidence="2" id="KW-1185">Reference proteome</keyword>
<evidence type="ECO:0008006" key="3">
    <source>
        <dbReference type="Google" id="ProtNLM"/>
    </source>
</evidence>
<comment type="caution">
    <text evidence="1">The sequence shown here is derived from an EMBL/GenBank/DDBJ whole genome shotgun (WGS) entry which is preliminary data.</text>
</comment>
<dbReference type="Proteomes" id="UP000186705">
    <property type="component" value="Unassembled WGS sequence"/>
</dbReference>
<sequence length="164" mass="18154">MKKGFLILCALCLCGCTRINKAPSAEKVEKKQEEELTQHTLECIKDSDSMSFVAVGDMLQQQTQVFYMTYEDLGINEGLNHDDLLKAINEKLAQSYGALQGVDVVSSLEDNRVKVTVSIDYNQANIQALIDAGLLHEGEVETKYVSLGKTQKQLEDDGFACTVQ</sequence>
<dbReference type="InterPro" id="IPR009736">
    <property type="entry name" value="DUF1307"/>
</dbReference>
<organism evidence="1 2">
    <name type="scientific">Dubosiella newyorkensis</name>
    <dbReference type="NCBI Taxonomy" id="1862672"/>
    <lineage>
        <taxon>Bacteria</taxon>
        <taxon>Bacillati</taxon>
        <taxon>Bacillota</taxon>
        <taxon>Erysipelotrichia</taxon>
        <taxon>Erysipelotrichales</taxon>
        <taxon>Erysipelotrichaceae</taxon>
        <taxon>Dubosiella</taxon>
    </lineage>
</organism>
<dbReference type="RefSeq" id="WP_076340925.1">
    <property type="nucleotide sequence ID" value="NZ_CAMYHZ010000030.1"/>
</dbReference>
<evidence type="ECO:0000313" key="2">
    <source>
        <dbReference type="Proteomes" id="UP000186705"/>
    </source>
</evidence>
<name>A0A1U7NP19_9FIRM</name>
<proteinExistence type="predicted"/>
<dbReference type="Gene3D" id="3.30.1830.10">
    <property type="entry name" value="YehR-like"/>
    <property type="match status" value="1"/>
</dbReference>
<dbReference type="EMBL" id="MPKA01000054">
    <property type="protein sequence ID" value="OLU47219.1"/>
    <property type="molecule type" value="Genomic_DNA"/>
</dbReference>
<dbReference type="Pfam" id="PF06998">
    <property type="entry name" value="DUF1307"/>
    <property type="match status" value="1"/>
</dbReference>
<accession>A0A1U7NP19</accession>
<dbReference type="SUPFAM" id="SSF160704">
    <property type="entry name" value="YehR-like"/>
    <property type="match status" value="1"/>
</dbReference>
<dbReference type="InterPro" id="IPR036699">
    <property type="entry name" value="YehR-like_sf"/>
</dbReference>
<dbReference type="AlphaFoldDB" id="A0A1U7NP19"/>
<protein>
    <recommendedName>
        <fullName evidence="3">DUF1307 domain-containing protein</fullName>
    </recommendedName>
</protein>